<dbReference type="Pfam" id="PF00530">
    <property type="entry name" value="SRCR"/>
    <property type="match status" value="9"/>
</dbReference>
<evidence type="ECO:0000256" key="15">
    <source>
        <dbReference type="PROSITE-ProRule" id="PRU00196"/>
    </source>
</evidence>
<feature type="disulfide bond" evidence="15">
    <location>
        <begin position="765"/>
        <end position="775"/>
    </location>
</feature>
<feature type="disulfide bond" evidence="15">
    <location>
        <begin position="734"/>
        <end position="795"/>
    </location>
</feature>
<feature type="domain" description="SRCR" evidence="18">
    <location>
        <begin position="826"/>
        <end position="926"/>
    </location>
</feature>
<feature type="disulfide bond" evidence="15">
    <location>
        <begin position="475"/>
        <end position="536"/>
    </location>
</feature>
<dbReference type="Ensembl" id="ENSPSIT00000013022.1">
    <property type="protein sequence ID" value="ENSPSIP00000012960.1"/>
    <property type="gene ID" value="ENSPSIG00000011540.1"/>
</dbReference>
<feature type="disulfide bond" evidence="15">
    <location>
        <begin position="378"/>
        <end position="388"/>
    </location>
</feature>
<dbReference type="PROSITE" id="PS01180">
    <property type="entry name" value="CUB"/>
    <property type="match status" value="2"/>
</dbReference>
<evidence type="ECO:0000259" key="18">
    <source>
        <dbReference type="PROSITE" id="PS50287"/>
    </source>
</evidence>
<feature type="domain" description="SRCR" evidence="18">
    <location>
        <begin position="176"/>
        <end position="275"/>
    </location>
</feature>
<dbReference type="EMBL" id="AGCU01008696">
    <property type="status" value="NOT_ANNOTATED_CDS"/>
    <property type="molecule type" value="Genomic_DNA"/>
</dbReference>
<dbReference type="PROSITE" id="PS00682">
    <property type="entry name" value="ZP_1"/>
    <property type="match status" value="1"/>
</dbReference>
<evidence type="ECO:0000256" key="2">
    <source>
        <dbReference type="ARBA" id="ARBA00009931"/>
    </source>
</evidence>
<dbReference type="PROSITE" id="PS51034">
    <property type="entry name" value="ZP_2"/>
    <property type="match status" value="1"/>
</dbReference>
<dbReference type="FunFam" id="2.60.40.4100:FF:000005">
    <property type="entry name" value="Deleted in malignant brain tumors 1"/>
    <property type="match status" value="1"/>
</dbReference>
<keyword evidence="4" id="KW-0217">Developmental protein</keyword>
<feature type="disulfide bond" evidence="15">
    <location>
        <begin position="506"/>
        <end position="516"/>
    </location>
</feature>
<feature type="region of interest" description="Disordered" evidence="16">
    <location>
        <begin position="17"/>
        <end position="36"/>
    </location>
</feature>
<dbReference type="Gene3D" id="2.60.40.4100">
    <property type="entry name" value="Zona pellucida, ZP-C domain"/>
    <property type="match status" value="1"/>
</dbReference>
<evidence type="ECO:0000313" key="20">
    <source>
        <dbReference type="Ensembl" id="ENSPSIP00000012960.1"/>
    </source>
</evidence>
<evidence type="ECO:0000259" key="19">
    <source>
        <dbReference type="PROSITE" id="PS51034"/>
    </source>
</evidence>
<feature type="disulfide bond" evidence="15">
    <location>
        <begin position="1026"/>
        <end position="1036"/>
    </location>
</feature>
<reference evidence="20" key="4">
    <citation type="submission" date="2025-09" db="UniProtKB">
        <authorList>
            <consortium name="Ensembl"/>
        </authorList>
    </citation>
    <scope>IDENTIFICATION</scope>
</reference>
<feature type="disulfide bond" evidence="15">
    <location>
        <begin position="245"/>
        <end position="255"/>
    </location>
</feature>
<evidence type="ECO:0000256" key="9">
    <source>
        <dbReference type="ARBA" id="ARBA00022927"/>
    </source>
</evidence>
<evidence type="ECO:0000256" key="5">
    <source>
        <dbReference type="ARBA" id="ARBA00022525"/>
    </source>
</evidence>
<dbReference type="Proteomes" id="UP000007267">
    <property type="component" value="Unassembled WGS sequence"/>
</dbReference>
<feature type="domain" description="SRCR" evidence="18">
    <location>
        <begin position="437"/>
        <end position="537"/>
    </location>
</feature>
<dbReference type="FunFam" id="3.10.250.10:FF:000013">
    <property type="entry name" value="CD163 molecule like 1"/>
    <property type="match status" value="1"/>
</dbReference>
<protein>
    <recommendedName>
        <fullName evidence="13">Scavenger receptor cysteine-rich domain-containing protein DMBT1</fullName>
    </recommendedName>
    <alternativeName>
        <fullName evidence="14">Deleted in malignant brain tumors 1 protein</fullName>
    </alternativeName>
    <alternativeName>
        <fullName evidence="12">Hensin</fullName>
    </alternativeName>
</protein>
<dbReference type="InterPro" id="IPR017977">
    <property type="entry name" value="ZP_dom_CS"/>
</dbReference>
<evidence type="ECO:0000256" key="12">
    <source>
        <dbReference type="ARBA" id="ARBA00030560"/>
    </source>
</evidence>
<dbReference type="Pfam" id="PF23344">
    <property type="entry name" value="ZP-N"/>
    <property type="match status" value="1"/>
</dbReference>
<feature type="domain" description="ZP" evidence="19">
    <location>
        <begin position="1446"/>
        <end position="1690"/>
    </location>
</feature>
<accession>K7FY50</accession>
<feature type="disulfide bond" evidence="15">
    <location>
        <begin position="721"/>
        <end position="785"/>
    </location>
</feature>
<evidence type="ECO:0000313" key="21">
    <source>
        <dbReference type="Proteomes" id="UP000007267"/>
    </source>
</evidence>
<feature type="compositionally biased region" description="Low complexity" evidence="16">
    <location>
        <begin position="21"/>
        <end position="36"/>
    </location>
</feature>
<dbReference type="EMBL" id="AGCU01008695">
    <property type="status" value="NOT_ANNOTATED_CDS"/>
    <property type="molecule type" value="Genomic_DNA"/>
</dbReference>
<feature type="disulfide bond" evidence="15">
    <location>
        <begin position="982"/>
        <end position="1046"/>
    </location>
</feature>
<keyword evidence="3" id="KW-0813">Transport</keyword>
<feature type="domain" description="SRCR" evidence="18">
    <location>
        <begin position="957"/>
        <end position="1057"/>
    </location>
</feature>
<dbReference type="EMBL" id="AGCU01008694">
    <property type="status" value="NOT_ANNOTATED_CDS"/>
    <property type="molecule type" value="Genomic_DNA"/>
</dbReference>
<dbReference type="InterPro" id="IPR055356">
    <property type="entry name" value="ZP-N"/>
</dbReference>
<feature type="domain" description="SRCR" evidence="18">
    <location>
        <begin position="48"/>
        <end position="147"/>
    </location>
</feature>
<dbReference type="SMART" id="SM00042">
    <property type="entry name" value="CUB"/>
    <property type="match status" value="2"/>
</dbReference>
<evidence type="ECO:0000256" key="7">
    <source>
        <dbReference type="ARBA" id="ARBA00022737"/>
    </source>
</evidence>
<evidence type="ECO:0000256" key="1">
    <source>
        <dbReference type="ARBA" id="ARBA00004613"/>
    </source>
</evidence>
<feature type="disulfide bond" evidence="15">
    <location>
        <begin position="591"/>
        <end position="655"/>
    </location>
</feature>
<feature type="disulfide bond" evidence="15">
    <location>
        <begin position="851"/>
        <end position="915"/>
    </location>
</feature>
<dbReference type="PRINTS" id="PR00258">
    <property type="entry name" value="SPERACTRCPTR"/>
</dbReference>
<feature type="domain" description="SRCR" evidence="18">
    <location>
        <begin position="566"/>
        <end position="666"/>
    </location>
</feature>
<dbReference type="FunFam" id="2.60.120.290:FF:000013">
    <property type="entry name" value="Membrane frizzled-related protein"/>
    <property type="match status" value="1"/>
</dbReference>
<reference evidence="20" key="3">
    <citation type="submission" date="2025-08" db="UniProtKB">
        <authorList>
            <consortium name="Ensembl"/>
        </authorList>
    </citation>
    <scope>IDENTIFICATION</scope>
</reference>
<organism evidence="20 21">
    <name type="scientific">Pelodiscus sinensis</name>
    <name type="common">Chinese softshell turtle</name>
    <name type="synonym">Trionyx sinensis</name>
    <dbReference type="NCBI Taxonomy" id="13735"/>
    <lineage>
        <taxon>Eukaryota</taxon>
        <taxon>Metazoa</taxon>
        <taxon>Chordata</taxon>
        <taxon>Craniata</taxon>
        <taxon>Vertebrata</taxon>
        <taxon>Euteleostomi</taxon>
        <taxon>Archelosauria</taxon>
        <taxon>Testudinata</taxon>
        <taxon>Testudines</taxon>
        <taxon>Cryptodira</taxon>
        <taxon>Trionychia</taxon>
        <taxon>Trionychidae</taxon>
        <taxon>Pelodiscus</taxon>
    </lineage>
</organism>
<dbReference type="InterPro" id="IPR035914">
    <property type="entry name" value="Sperma_CUB_dom_sf"/>
</dbReference>
<dbReference type="EMBL" id="AGCU01008691">
    <property type="status" value="NOT_ANNOTATED_CDS"/>
    <property type="molecule type" value="Genomic_DNA"/>
</dbReference>
<feature type="domain" description="CUB" evidence="17">
    <location>
        <begin position="1084"/>
        <end position="1194"/>
    </location>
</feature>
<dbReference type="InterPro" id="IPR036772">
    <property type="entry name" value="SRCR-like_dom_sf"/>
</dbReference>
<keyword evidence="21" id="KW-1185">Reference proteome</keyword>
<evidence type="ECO:0000256" key="6">
    <source>
        <dbReference type="ARBA" id="ARBA00022729"/>
    </source>
</evidence>
<feature type="disulfide bond" evidence="15">
    <location>
        <begin position="1274"/>
        <end position="1284"/>
    </location>
</feature>
<dbReference type="SMART" id="SM00241">
    <property type="entry name" value="ZP"/>
    <property type="match status" value="1"/>
</dbReference>
<evidence type="ECO:0000256" key="13">
    <source>
        <dbReference type="ARBA" id="ARBA00047197"/>
    </source>
</evidence>
<feature type="disulfide bond" evidence="15">
    <location>
        <begin position="117"/>
        <end position="127"/>
    </location>
</feature>
<dbReference type="PROSITE" id="PS50287">
    <property type="entry name" value="SRCR_2"/>
    <property type="match status" value="9"/>
</dbReference>
<evidence type="ECO:0000256" key="11">
    <source>
        <dbReference type="ARBA" id="ARBA00023180"/>
    </source>
</evidence>
<dbReference type="GO" id="GO:0005576">
    <property type="term" value="C:extracellular region"/>
    <property type="evidence" value="ECO:0007669"/>
    <property type="project" value="UniProtKB-SubCell"/>
</dbReference>
<evidence type="ECO:0000256" key="16">
    <source>
        <dbReference type="SAM" id="MobiDB-lite"/>
    </source>
</evidence>
<keyword evidence="7" id="KW-0677">Repeat</keyword>
<name>K7FY50_PELSI</name>
<keyword evidence="11" id="KW-0325">Glycoprotein</keyword>
<dbReference type="EMBL" id="AGCU01008693">
    <property type="status" value="NOT_ANNOTATED_CDS"/>
    <property type="molecule type" value="Genomic_DNA"/>
</dbReference>
<keyword evidence="6" id="KW-0732">Signal</keyword>
<dbReference type="Gene3D" id="3.10.250.10">
    <property type="entry name" value="SRCR-like domain"/>
    <property type="match status" value="9"/>
</dbReference>
<dbReference type="CDD" id="cd00041">
    <property type="entry name" value="CUB"/>
    <property type="match status" value="2"/>
</dbReference>
<proteinExistence type="inferred from homology"/>
<feature type="disulfide bond" evidence="15">
    <location>
        <begin position="995"/>
        <end position="1056"/>
    </location>
</feature>
<feature type="disulfide bond" evidence="15">
    <location>
        <begin position="604"/>
        <end position="665"/>
    </location>
</feature>
<evidence type="ECO:0000256" key="10">
    <source>
        <dbReference type="ARBA" id="ARBA00023157"/>
    </source>
</evidence>
<feature type="domain" description="SRCR" evidence="18">
    <location>
        <begin position="309"/>
        <end position="408"/>
    </location>
</feature>
<feature type="disulfide bond" evidence="15">
    <location>
        <begin position="462"/>
        <end position="526"/>
    </location>
</feature>
<feature type="disulfide bond" evidence="15">
    <location>
        <begin position="895"/>
        <end position="905"/>
    </location>
</feature>
<evidence type="ECO:0000259" key="17">
    <source>
        <dbReference type="PROSITE" id="PS01180"/>
    </source>
</evidence>
<dbReference type="GeneTree" id="ENSGT00950000183145"/>
<keyword evidence="8" id="KW-0221">Differentiation</keyword>
<feature type="disulfide bond" evidence="15">
    <location>
        <begin position="635"/>
        <end position="645"/>
    </location>
</feature>
<dbReference type="GO" id="GO:0016020">
    <property type="term" value="C:membrane"/>
    <property type="evidence" value="ECO:0007669"/>
    <property type="project" value="InterPro"/>
</dbReference>
<reference evidence="21" key="1">
    <citation type="submission" date="2011-10" db="EMBL/GenBank/DDBJ databases">
        <authorList>
            <consortium name="Soft-shell Turtle Genome Consortium"/>
        </authorList>
    </citation>
    <scope>NUCLEOTIDE SEQUENCE [LARGE SCALE GENOMIC DNA]</scope>
    <source>
        <strain evidence="21">Daiwa-1</strain>
    </source>
</reference>
<dbReference type="GO" id="GO:0015031">
    <property type="term" value="P:protein transport"/>
    <property type="evidence" value="ECO:0007669"/>
    <property type="project" value="UniProtKB-KW"/>
</dbReference>
<dbReference type="GO" id="GO:0030154">
    <property type="term" value="P:cell differentiation"/>
    <property type="evidence" value="ECO:0007669"/>
    <property type="project" value="UniProtKB-KW"/>
</dbReference>
<feature type="disulfide bond" evidence="15">
    <location>
        <begin position="864"/>
        <end position="925"/>
    </location>
</feature>
<dbReference type="FunFam" id="3.10.250.10:FF:000009">
    <property type="entry name" value="WC1"/>
    <property type="match status" value="2"/>
</dbReference>
<dbReference type="Pfam" id="PF00100">
    <property type="entry name" value="Zona_pellucida"/>
    <property type="match status" value="1"/>
</dbReference>
<dbReference type="Gene3D" id="2.60.40.3210">
    <property type="entry name" value="Zona pellucida, ZP-N domain"/>
    <property type="match status" value="1"/>
</dbReference>
<dbReference type="InterPro" id="IPR055355">
    <property type="entry name" value="ZP-C"/>
</dbReference>
<feature type="domain" description="SRCR" evidence="18">
    <location>
        <begin position="1205"/>
        <end position="1305"/>
    </location>
</feature>
<dbReference type="FunFam" id="2.60.120.290:FF:000004">
    <property type="entry name" value="Metalloendopeptidase"/>
    <property type="match status" value="1"/>
</dbReference>
<comment type="similarity">
    <text evidence="2">Belongs to the DMBT1 family.</text>
</comment>
<dbReference type="SMART" id="SM00202">
    <property type="entry name" value="SR"/>
    <property type="match status" value="9"/>
</dbReference>
<dbReference type="EMBL" id="AGCU01008692">
    <property type="status" value="NOT_ANNOTATED_CDS"/>
    <property type="molecule type" value="Genomic_DNA"/>
</dbReference>
<feature type="disulfide bond" evidence="15">
    <location>
        <begin position="1243"/>
        <end position="1304"/>
    </location>
</feature>
<feature type="domain" description="SRCR" evidence="18">
    <location>
        <begin position="696"/>
        <end position="796"/>
    </location>
</feature>
<dbReference type="PANTHER" id="PTHR19331">
    <property type="entry name" value="SCAVENGER RECEPTOR DOMAIN-CONTAINING"/>
    <property type="match status" value="1"/>
</dbReference>
<dbReference type="InterPro" id="IPR042235">
    <property type="entry name" value="ZP-C_dom"/>
</dbReference>
<evidence type="ECO:0000256" key="3">
    <source>
        <dbReference type="ARBA" id="ARBA00022448"/>
    </source>
</evidence>
<feature type="disulfide bond" evidence="15">
    <location>
        <begin position="1230"/>
        <end position="1294"/>
    </location>
</feature>
<evidence type="ECO:0000256" key="8">
    <source>
        <dbReference type="ARBA" id="ARBA00022782"/>
    </source>
</evidence>
<keyword evidence="10 15" id="KW-1015">Disulfide bond</keyword>
<dbReference type="Pfam" id="PF00431">
    <property type="entry name" value="CUB"/>
    <property type="match status" value="2"/>
</dbReference>
<dbReference type="InterPro" id="IPR000859">
    <property type="entry name" value="CUB_dom"/>
</dbReference>
<dbReference type="HOGENOM" id="CLU_002555_8_1_1"/>
<evidence type="ECO:0000256" key="14">
    <source>
        <dbReference type="ARBA" id="ARBA00047200"/>
    </source>
</evidence>
<dbReference type="FunFam" id="3.10.250.10:FF:000003">
    <property type="entry name" value="Deleted in malignant brain tumors 1"/>
    <property type="match status" value="6"/>
</dbReference>
<dbReference type="InterPro" id="IPR001507">
    <property type="entry name" value="ZP_dom"/>
</dbReference>
<sequence>MFLPILGTLQPAAGSTTSFYETTTTTPETTTTTTPEPTTILSFADLSLGLANGPNHCAGRVEIFHFGGWVKVCGDLWDMEDAQVVCRQLGCGEPVAALRYSYFGEGWADPWMTKVKCSGFEDVLWHCPYEYAYGSCGFYGDAGVICAATGSGLTAPPQTAPLGHCDTSGSPKYLSLGLANGPNRCAGRVEIFHFGGWVKVCGDLWDTEDAQVVCRQLGCGEPVAALRYSYFGESWADPWMTKVKCSGFEDVLWHCPYEYAYGSCGFYGDAGVICAGPHSKETTTSIPKTTTTETTTETTFGTVGDELFLELVNGPNHCAGRIEILYFGGRVKVCGDLWDMNDAQVVCRQLGCGEPVATPGDNYFGEGWGRPWMTNVNCFGSEDVLWHCSFESWPQTCGFHGDASVICSASTSYPPVSITMYAVNWSSIHGSGSRLALRLVNSASRCEGRVEIYYAGSWGTVCDDSWDLNDANVVCSQLGCGYGVAAKTNAYYGQGSGNIVLDDVRCTGWESSLWDCPHAGWLNHNCGHHEDAGVICSGSVTHPSTSMNNWPTPSVGTAAPECRLALRLVNSANRCEGRVEVYYKGSWGTVCDDSWDLNDANVVCRQLGCGYGVEAKGSAYFGQGSGNIVLDNVNCRGWENSLWDCPHAGWLNHNCGHSEDAGVICSAAAGNTSPSTGTWASSEIASTAGPGSWLALRLVNSASRCEGRVEVYYKGSWGTVCDDSWDLNDTNVVCRQLGCGYGVEAKGSAYFGQGSGNIVLDNVNCRGWENSLWDCPHAGWLNHNCGHSEDAGVICSEKKKKKGPAPNDAGIYSKLLNFKKKKRLALRLVNSANRCEGRVEVYYKGSWGTVCDDSWDLNDTNVVCRQLGCGYGVEAKGSAYFGQGSGNIVLDDVNCRGWENSLWNCSHAGWLTHNCGHSEDAGVICSALFSQGSPTPIYETSTLVPGITRITPSRLALRLVNSSNRCEGRVEVYYKGSWGTVCDDSWDLNDANVVCRQLGCGYGVEAKGSAYFGQGSGNIVLDNVNCRGWENSLWDCPHAGWLNHNCGHSEDAGVICSETLQSTTSLPWYTTTVLTLLSRARYTCGGVLQYSSGSFHSPFYPGNYPNNADCVWEIEAENNYRVTLSFSQISTEGGNCQYDYIEIYDGPLYTSPLLGKICYGSYLTYTSSSNLMTVRFHSDSSVTNRGFRADYYIISANQFPSGLALRLVNSASRCEGRVEVYYKGSWGTVCDDSWDLSDANVVCGQLGCGHAVEAKGSAYFGQGSGNIVLDDVNCRGWENSLWDCLHAGWLIHNCGHIEDAGVICSDRSLIPVVILNVRLPCSTRYTCGDVLQYSSGTFHSPFYPGNYPNNADCVWELEAESNYRVTLSFIDMSIQGGGCQYDYIEIYDGALYTSPLLGKICYNSNLTYTSSSNLMTVRFHSDSSFTNRGFHADYYTIPADQNTTLRCLPEYMHIVVNRAYLQSQGYVSDNVSLIDPSCKPKITTSYITFNIPYSGCGTRREGNSNTIMYSNLIKATSSGYGIKRQKDLYLHINCKMLQNTWKEIMYNAEDYNEVNETQYSRYNVNISLYESPSFSRPVTDFPYYVDLNQNLFLQASINSSDPNLVLFLDTCVASPDPNDFTTATYDIIKSGCVRDPTFGTYFSPSSSIIRFKFNAFTFINQHPSVYLQCKMAVCRVYDYSSRCYQGCVPRSKRDTSSYQEQEAVVGPILLRRHGTRNTNSG</sequence>
<dbReference type="eggNOG" id="ENOG502QQ5W">
    <property type="taxonomic scope" value="Eukaryota"/>
</dbReference>
<dbReference type="SUPFAM" id="SSF56487">
    <property type="entry name" value="SRCR-like"/>
    <property type="match status" value="9"/>
</dbReference>
<feature type="domain" description="CUB" evidence="17">
    <location>
        <begin position="1327"/>
        <end position="1437"/>
    </location>
</feature>
<dbReference type="SUPFAM" id="SSF49854">
    <property type="entry name" value="Spermadhesin, CUB domain"/>
    <property type="match status" value="2"/>
</dbReference>
<evidence type="ECO:0000256" key="4">
    <source>
        <dbReference type="ARBA" id="ARBA00022473"/>
    </source>
</evidence>
<comment type="caution">
    <text evidence="15">Lacks conserved residue(s) required for the propagation of feature annotation.</text>
</comment>
<dbReference type="Gene3D" id="2.60.120.290">
    <property type="entry name" value="Spermadhesin, CUB domain"/>
    <property type="match status" value="2"/>
</dbReference>
<keyword evidence="9" id="KW-0653">Protein transport</keyword>
<reference evidence="21" key="2">
    <citation type="journal article" date="2013" name="Nat. Genet.">
        <title>The draft genomes of soft-shell turtle and green sea turtle yield insights into the development and evolution of the turtle-specific body plan.</title>
        <authorList>
            <person name="Wang Z."/>
            <person name="Pascual-Anaya J."/>
            <person name="Zadissa A."/>
            <person name="Li W."/>
            <person name="Niimura Y."/>
            <person name="Huang Z."/>
            <person name="Li C."/>
            <person name="White S."/>
            <person name="Xiong Z."/>
            <person name="Fang D."/>
            <person name="Wang B."/>
            <person name="Ming Y."/>
            <person name="Chen Y."/>
            <person name="Zheng Y."/>
            <person name="Kuraku S."/>
            <person name="Pignatelli M."/>
            <person name="Herrero J."/>
            <person name="Beal K."/>
            <person name="Nozawa M."/>
            <person name="Li Q."/>
            <person name="Wang J."/>
            <person name="Zhang H."/>
            <person name="Yu L."/>
            <person name="Shigenobu S."/>
            <person name="Wang J."/>
            <person name="Liu J."/>
            <person name="Flicek P."/>
            <person name="Searle S."/>
            <person name="Wang J."/>
            <person name="Kuratani S."/>
            <person name="Yin Y."/>
            <person name="Aken B."/>
            <person name="Zhang G."/>
            <person name="Irie N."/>
        </authorList>
    </citation>
    <scope>NUCLEOTIDE SEQUENCE [LARGE SCALE GENOMIC DNA]</scope>
    <source>
        <strain evidence="21">Daiwa-1</strain>
    </source>
</reference>
<comment type="subcellular location">
    <subcellularLocation>
        <location evidence="1">Secreted</location>
    </subcellularLocation>
</comment>
<keyword evidence="5" id="KW-0964">Secreted</keyword>
<dbReference type="InterPro" id="IPR001190">
    <property type="entry name" value="SRCR"/>
</dbReference>
<dbReference type="PANTHER" id="PTHR19331:SF22">
    <property type="entry name" value="DELETED IN MALIGNANT BRAIN TUMORS 1 PROTEIN"/>
    <property type="match status" value="1"/>
</dbReference>